<gene>
    <name evidence="2" type="ORF">JY500_09330</name>
</gene>
<dbReference type="RefSeq" id="WP_206256152.1">
    <property type="nucleotide sequence ID" value="NZ_CP071060.1"/>
</dbReference>
<evidence type="ECO:0000313" key="3">
    <source>
        <dbReference type="Proteomes" id="UP000663570"/>
    </source>
</evidence>
<feature type="domain" description="Replication-associated protein G2P N-terminal" evidence="1">
    <location>
        <begin position="36"/>
        <end position="236"/>
    </location>
</feature>
<dbReference type="Pfam" id="PF05144">
    <property type="entry name" value="Phage_CRI"/>
    <property type="match status" value="1"/>
</dbReference>
<evidence type="ECO:0000259" key="1">
    <source>
        <dbReference type="Pfam" id="PF05144"/>
    </source>
</evidence>
<accession>A0ABX7MCA2</accession>
<reference evidence="2 3" key="1">
    <citation type="submission" date="2021-02" db="EMBL/GenBank/DDBJ databases">
        <title>Niveibacterium changnyeongensis HC41.</title>
        <authorList>
            <person name="Kang M."/>
        </authorList>
    </citation>
    <scope>NUCLEOTIDE SEQUENCE [LARGE SCALE GENOMIC DNA]</scope>
    <source>
        <strain evidence="2 3">HC41</strain>
    </source>
</reference>
<dbReference type="InterPro" id="IPR022686">
    <property type="entry name" value="G2P_N"/>
</dbReference>
<name>A0ABX7MCA2_9RHOO</name>
<dbReference type="EMBL" id="CP071060">
    <property type="protein sequence ID" value="QSI78783.1"/>
    <property type="molecule type" value="Genomic_DNA"/>
</dbReference>
<keyword evidence="3" id="KW-1185">Reference proteome</keyword>
<proteinExistence type="predicted"/>
<dbReference type="InterPro" id="IPR006516">
    <property type="entry name" value="G2P"/>
</dbReference>
<evidence type="ECO:0000313" key="2">
    <source>
        <dbReference type="EMBL" id="QSI78783.1"/>
    </source>
</evidence>
<dbReference type="NCBIfam" id="TIGR01629">
    <property type="entry name" value="rep_II_X"/>
    <property type="match status" value="1"/>
</dbReference>
<organism evidence="2 3">
    <name type="scientific">Niveibacterium microcysteis</name>
    <dbReference type="NCBI Taxonomy" id="2811415"/>
    <lineage>
        <taxon>Bacteria</taxon>
        <taxon>Pseudomonadati</taxon>
        <taxon>Pseudomonadota</taxon>
        <taxon>Betaproteobacteria</taxon>
        <taxon>Rhodocyclales</taxon>
        <taxon>Rhodocyclaceae</taxon>
        <taxon>Niveibacterium</taxon>
    </lineage>
</organism>
<protein>
    <recommendedName>
        <fullName evidence="1">Replication-associated protein G2P N-terminal domain-containing protein</fullName>
    </recommendedName>
</protein>
<dbReference type="Proteomes" id="UP000663570">
    <property type="component" value="Chromosome"/>
</dbReference>
<sequence length="350" mass="39885">MINFERKATYHPNRTVVDEVHFSLPATIKTRTSTAVLYDENGSQRWFAQNYAVAPGKFVKKHRLCYRIIGGTKLQAHASIKVLHGHNIYGSDDLILTTRKLAKLLEEHIQNSIDPTWRLPSSRTCRINQVSIVRHVRLAMEADVSNAINEIALRTQAQKLFTYIYPDESVRFSTNERDYTITAYDKFIEYSKDKTSSKRYNQDKLLDATRGLLRFEIRVKYPTLKRLGLTMRSDWSPETADLVFSDLFAPFERILGLQPIVVGQEPELPISASPSLRRAVSYAAHGGLLRSVYSDASIRRLQKEASTLGINLSDIRNAIKERVCLSFSKEPWEVGVPKSVSHLSGCKLRK</sequence>